<sequence length="111" mass="12551">MHSAGLLMALRVNEDGLLQMLQRLRSSRQGHAAGFAPAFSSVLRGGQLTALQTQTGSNLQIPWKCQPRLRKCQQSREYTQTPIDLSMHAHRQSQHWDIRQPIPVGQCFDCQ</sequence>
<evidence type="ECO:0000313" key="1">
    <source>
        <dbReference type="EMBL" id="MEQ2306555.1"/>
    </source>
</evidence>
<proteinExistence type="predicted"/>
<dbReference type="Proteomes" id="UP001469553">
    <property type="component" value="Unassembled WGS sequence"/>
</dbReference>
<comment type="caution">
    <text evidence="1">The sequence shown here is derived from an EMBL/GenBank/DDBJ whole genome shotgun (WGS) entry which is preliminary data.</text>
</comment>
<accession>A0ABV0ZKS5</accession>
<keyword evidence="2" id="KW-1185">Reference proteome</keyword>
<reference evidence="1 2" key="1">
    <citation type="submission" date="2021-06" db="EMBL/GenBank/DDBJ databases">
        <authorList>
            <person name="Palmer J.M."/>
        </authorList>
    </citation>
    <scope>NUCLEOTIDE SEQUENCE [LARGE SCALE GENOMIC DNA]</scope>
    <source>
        <strain evidence="1 2">AS_MEX2019</strain>
        <tissue evidence="1">Muscle</tissue>
    </source>
</reference>
<dbReference type="EMBL" id="JAHRIP010066362">
    <property type="protein sequence ID" value="MEQ2306555.1"/>
    <property type="molecule type" value="Genomic_DNA"/>
</dbReference>
<organism evidence="1 2">
    <name type="scientific">Ameca splendens</name>
    <dbReference type="NCBI Taxonomy" id="208324"/>
    <lineage>
        <taxon>Eukaryota</taxon>
        <taxon>Metazoa</taxon>
        <taxon>Chordata</taxon>
        <taxon>Craniata</taxon>
        <taxon>Vertebrata</taxon>
        <taxon>Euteleostomi</taxon>
        <taxon>Actinopterygii</taxon>
        <taxon>Neopterygii</taxon>
        <taxon>Teleostei</taxon>
        <taxon>Neoteleostei</taxon>
        <taxon>Acanthomorphata</taxon>
        <taxon>Ovalentaria</taxon>
        <taxon>Atherinomorphae</taxon>
        <taxon>Cyprinodontiformes</taxon>
        <taxon>Goodeidae</taxon>
        <taxon>Ameca</taxon>
    </lineage>
</organism>
<name>A0ABV0ZKS5_9TELE</name>
<evidence type="ECO:0000313" key="2">
    <source>
        <dbReference type="Proteomes" id="UP001469553"/>
    </source>
</evidence>
<protein>
    <submittedName>
        <fullName evidence="1">Uncharacterized protein</fullName>
    </submittedName>
</protein>
<gene>
    <name evidence="1" type="ORF">AMECASPLE_009461</name>
</gene>